<organism evidence="1">
    <name type="scientific">Medioppia subpectinata</name>
    <dbReference type="NCBI Taxonomy" id="1979941"/>
    <lineage>
        <taxon>Eukaryota</taxon>
        <taxon>Metazoa</taxon>
        <taxon>Ecdysozoa</taxon>
        <taxon>Arthropoda</taxon>
        <taxon>Chelicerata</taxon>
        <taxon>Arachnida</taxon>
        <taxon>Acari</taxon>
        <taxon>Acariformes</taxon>
        <taxon>Sarcoptiformes</taxon>
        <taxon>Oribatida</taxon>
        <taxon>Brachypylina</taxon>
        <taxon>Oppioidea</taxon>
        <taxon>Oppiidae</taxon>
        <taxon>Medioppia</taxon>
    </lineage>
</organism>
<dbReference type="EMBL" id="OC874943">
    <property type="protein sequence ID" value="CAD7638052.1"/>
    <property type="molecule type" value="Genomic_DNA"/>
</dbReference>
<dbReference type="Proteomes" id="UP000759131">
    <property type="component" value="Unassembled WGS sequence"/>
</dbReference>
<evidence type="ECO:0000313" key="2">
    <source>
        <dbReference type="Proteomes" id="UP000759131"/>
    </source>
</evidence>
<name>A0A7R9LAP2_9ACAR</name>
<dbReference type="AlphaFoldDB" id="A0A7R9LAP2"/>
<keyword evidence="2" id="KW-1185">Reference proteome</keyword>
<gene>
    <name evidence="1" type="ORF">OSB1V03_LOCUS17219</name>
</gene>
<evidence type="ECO:0000313" key="1">
    <source>
        <dbReference type="EMBL" id="CAD7638052.1"/>
    </source>
</evidence>
<dbReference type="EMBL" id="CAJPIZ010020368">
    <property type="protein sequence ID" value="CAG2117266.1"/>
    <property type="molecule type" value="Genomic_DNA"/>
</dbReference>
<protein>
    <submittedName>
        <fullName evidence="1">Uncharacterized protein</fullName>
    </submittedName>
</protein>
<sequence length="168" mass="19669">MKWQTIELNEVIYVWHHSEDSDPDHYPQDFFEKDNHNLSLKGSIVTENAADLQHFHYVHQKLMPYMPSIASFKFSFDRTYGTETRPTLTGRMTICLVGVELATLHMKVCHVSPVTELIYFGTEDSMMGTIDSDAMIFVNNQTPKCPIFTRNDEAIVRYRRFCQKFYTK</sequence>
<accession>A0A7R9LAP2</accession>
<proteinExistence type="predicted"/>
<reference evidence="1" key="1">
    <citation type="submission" date="2020-11" db="EMBL/GenBank/DDBJ databases">
        <authorList>
            <person name="Tran Van P."/>
        </authorList>
    </citation>
    <scope>NUCLEOTIDE SEQUENCE</scope>
</reference>
<feature type="non-terminal residue" evidence="1">
    <location>
        <position position="1"/>
    </location>
</feature>